<dbReference type="GO" id="GO:1990114">
    <property type="term" value="P:RNA polymerase II core complex assembly"/>
    <property type="evidence" value="ECO:0007669"/>
    <property type="project" value="TreeGrafter"/>
</dbReference>
<dbReference type="GO" id="GO:1990113">
    <property type="term" value="P:RNA polymerase I assembly"/>
    <property type="evidence" value="ECO:0007669"/>
    <property type="project" value="TreeGrafter"/>
</dbReference>
<name>A0AAD4PIN2_9MUSC</name>
<evidence type="ECO:0008006" key="5">
    <source>
        <dbReference type="Google" id="ProtNLM"/>
    </source>
</evidence>
<comment type="similarity">
    <text evidence="1">Belongs to the prefoldin subunit alpha family.</text>
</comment>
<evidence type="ECO:0000313" key="4">
    <source>
        <dbReference type="Proteomes" id="UP001200034"/>
    </source>
</evidence>
<protein>
    <recommendedName>
        <fullName evidence="5">Prefoldin subunit 5</fullName>
    </recommendedName>
</protein>
<evidence type="ECO:0000313" key="3">
    <source>
        <dbReference type="EMBL" id="KAH8359953.1"/>
    </source>
</evidence>
<gene>
    <name evidence="3" type="ORF">KR093_009776</name>
</gene>
<dbReference type="PANTHER" id="PTHR12674:SF2">
    <property type="entry name" value="PREFOLDIN SUBUNIT 5"/>
    <property type="match status" value="1"/>
</dbReference>
<sequence>MAATANNTAKTEMIDLTKLSPDQLMQIKQEFEQEMGSIQDSLSTLHGCKAKYAGSKDALESFQPDWENRQILVPLTSSMYVPGRIKDLNNFIIDIGTGYYIEKDLDGSKDYFKRRVEYVQEQIEKIEKIQLQKTRFLNCVIGVLEVKQAAALKMTQQQLLQQQQQQQAQAK</sequence>
<dbReference type="GO" id="GO:0016272">
    <property type="term" value="C:prefoldin complex"/>
    <property type="evidence" value="ECO:0007669"/>
    <property type="project" value="InterPro"/>
</dbReference>
<keyword evidence="4" id="KW-1185">Reference proteome</keyword>
<dbReference type="NCBIfam" id="TIGR00293">
    <property type="entry name" value="prefoldin subunit alpha"/>
    <property type="match status" value="1"/>
</dbReference>
<dbReference type="GO" id="GO:0005737">
    <property type="term" value="C:cytoplasm"/>
    <property type="evidence" value="ECO:0007669"/>
    <property type="project" value="TreeGrafter"/>
</dbReference>
<dbReference type="Gene3D" id="1.10.287.370">
    <property type="match status" value="1"/>
</dbReference>
<dbReference type="PANTHER" id="PTHR12674">
    <property type="entry name" value="PREFOLDIN SUBUNIT 5"/>
    <property type="match status" value="1"/>
</dbReference>
<keyword evidence="2" id="KW-0143">Chaperone</keyword>
<dbReference type="GO" id="GO:1990115">
    <property type="term" value="P:RNA polymerase III assembly"/>
    <property type="evidence" value="ECO:0007669"/>
    <property type="project" value="TreeGrafter"/>
</dbReference>
<accession>A0AAD4PIN2</accession>
<dbReference type="GO" id="GO:0006457">
    <property type="term" value="P:protein folding"/>
    <property type="evidence" value="ECO:0007669"/>
    <property type="project" value="InterPro"/>
</dbReference>
<dbReference type="EMBL" id="JAJJHW010003409">
    <property type="protein sequence ID" value="KAH8359953.1"/>
    <property type="molecule type" value="Genomic_DNA"/>
</dbReference>
<dbReference type="GO" id="GO:0051082">
    <property type="term" value="F:unfolded protein binding"/>
    <property type="evidence" value="ECO:0007669"/>
    <property type="project" value="InterPro"/>
</dbReference>
<dbReference type="InterPro" id="IPR009053">
    <property type="entry name" value="Prefoldin"/>
</dbReference>
<evidence type="ECO:0000256" key="2">
    <source>
        <dbReference type="ARBA" id="ARBA00023186"/>
    </source>
</evidence>
<dbReference type="InterPro" id="IPR011599">
    <property type="entry name" value="PFD_alpha_archaea"/>
</dbReference>
<dbReference type="AlphaFoldDB" id="A0AAD4PIN2"/>
<evidence type="ECO:0000256" key="1">
    <source>
        <dbReference type="ARBA" id="ARBA00010048"/>
    </source>
</evidence>
<dbReference type="InterPro" id="IPR004127">
    <property type="entry name" value="Prefoldin_subunit_alpha"/>
</dbReference>
<organism evidence="3 4">
    <name type="scientific">Drosophila rubida</name>
    <dbReference type="NCBI Taxonomy" id="30044"/>
    <lineage>
        <taxon>Eukaryota</taxon>
        <taxon>Metazoa</taxon>
        <taxon>Ecdysozoa</taxon>
        <taxon>Arthropoda</taxon>
        <taxon>Hexapoda</taxon>
        <taxon>Insecta</taxon>
        <taxon>Pterygota</taxon>
        <taxon>Neoptera</taxon>
        <taxon>Endopterygota</taxon>
        <taxon>Diptera</taxon>
        <taxon>Brachycera</taxon>
        <taxon>Muscomorpha</taxon>
        <taxon>Ephydroidea</taxon>
        <taxon>Drosophilidae</taxon>
        <taxon>Drosophila</taxon>
    </lineage>
</organism>
<dbReference type="FunFam" id="1.10.287.370:FF:000004">
    <property type="entry name" value="Probable prefoldin subunit 5"/>
    <property type="match status" value="1"/>
</dbReference>
<dbReference type="Pfam" id="PF02996">
    <property type="entry name" value="Prefoldin"/>
    <property type="match status" value="1"/>
</dbReference>
<dbReference type="CDD" id="cd23157">
    <property type="entry name" value="Prefoldin_5"/>
    <property type="match status" value="1"/>
</dbReference>
<proteinExistence type="inferred from homology"/>
<comment type="caution">
    <text evidence="3">The sequence shown here is derived from an EMBL/GenBank/DDBJ whole genome shotgun (WGS) entry which is preliminary data.</text>
</comment>
<dbReference type="Proteomes" id="UP001200034">
    <property type="component" value="Unassembled WGS sequence"/>
</dbReference>
<reference evidence="3" key="1">
    <citation type="journal article" date="2021" name="Mol. Ecol. Resour.">
        <title>Phylogenomic analyses of the genus Drosophila reveals genomic signals of climate adaptation.</title>
        <authorList>
            <person name="Li F."/>
            <person name="Rane R.V."/>
            <person name="Luria V."/>
            <person name="Xiong Z."/>
            <person name="Chen J."/>
            <person name="Li Z."/>
            <person name="Catullo R.A."/>
            <person name="Griffin P.C."/>
            <person name="Schiffer M."/>
            <person name="Pearce S."/>
            <person name="Lee S.F."/>
            <person name="McElroy K."/>
            <person name="Stocker A."/>
            <person name="Shirriffs J."/>
            <person name="Cockerell F."/>
            <person name="Coppin C."/>
            <person name="Sgro C.M."/>
            <person name="Karger A."/>
            <person name="Cain J.W."/>
            <person name="Weber J.A."/>
            <person name="Santpere G."/>
            <person name="Kirschner M.W."/>
            <person name="Hoffmann A.A."/>
            <person name="Oakeshott J.G."/>
            <person name="Zhang G."/>
        </authorList>
    </citation>
    <scope>NUCLEOTIDE SEQUENCE</scope>
    <source>
        <strain evidence="3">BGI-SZ-2011g</strain>
    </source>
</reference>
<dbReference type="SUPFAM" id="SSF46579">
    <property type="entry name" value="Prefoldin"/>
    <property type="match status" value="1"/>
</dbReference>